<evidence type="ECO:0000313" key="2">
    <source>
        <dbReference type="Proteomes" id="UP000197468"/>
    </source>
</evidence>
<dbReference type="RefSeq" id="WP_088387820.1">
    <property type="nucleotide sequence ID" value="NZ_NIOF01000018.1"/>
</dbReference>
<keyword evidence="2" id="KW-1185">Reference proteome</keyword>
<name>A0A246IV38_9BURK</name>
<evidence type="ECO:0008006" key="3">
    <source>
        <dbReference type="Google" id="ProtNLM"/>
    </source>
</evidence>
<dbReference type="EMBL" id="NIOF01000018">
    <property type="protein sequence ID" value="OWQ84080.1"/>
    <property type="molecule type" value="Genomic_DNA"/>
</dbReference>
<dbReference type="OrthoDB" id="6400528at2"/>
<dbReference type="SUPFAM" id="SSF53756">
    <property type="entry name" value="UDP-Glycosyltransferase/glycogen phosphorylase"/>
    <property type="match status" value="1"/>
</dbReference>
<organism evidence="1 2">
    <name type="scientific">Roseateles aquatilis</name>
    <dbReference type="NCBI Taxonomy" id="431061"/>
    <lineage>
        <taxon>Bacteria</taxon>
        <taxon>Pseudomonadati</taxon>
        <taxon>Pseudomonadota</taxon>
        <taxon>Betaproteobacteria</taxon>
        <taxon>Burkholderiales</taxon>
        <taxon>Sphaerotilaceae</taxon>
        <taxon>Roseateles</taxon>
    </lineage>
</organism>
<evidence type="ECO:0000313" key="1">
    <source>
        <dbReference type="EMBL" id="OWQ84080.1"/>
    </source>
</evidence>
<protein>
    <recommendedName>
        <fullName evidence="3">Glycosyltransferase</fullName>
    </recommendedName>
</protein>
<sequence length="335" mass="37507">MNAKKQIVILIPHGVQTGGPEALHQLSDSLIRQGHDARVWYVLPTDLPAVDDLFRRNGLTAGTALKLQPRPNTVADYAKYQVRLAEEIAMTPDTCVVLAETYVHWLRYFQPCTPMVWWLSIDNAFEYLSVNKINLNLLRSERVLHTYQSGYAHGVIRALGCTRTLPLSDYTPGKPEPTDGAPAFDIAAKTDIALNANHKVVYDVGAIAARLEREIGCKVHLIRGMTRAQVYDALDRSQLFIDLGTFPGKDRLAREALMRDCCVFALDVGAARDYALPDECYFKPDQVDQVFAGANELMRRHALYLELSRPAQQAVLRERMIFEREVAGLAHAFGA</sequence>
<reference evidence="1 2" key="1">
    <citation type="journal article" date="2008" name="Int. J. Syst. Evol. Microbiol.">
        <title>Description of Roseateles aquatilis sp. nov. and Roseateles terrae sp. nov., in the class Betaproteobacteria, and emended description of the genus Roseateles.</title>
        <authorList>
            <person name="Gomila M."/>
            <person name="Bowien B."/>
            <person name="Falsen E."/>
            <person name="Moore E.R."/>
            <person name="Lalucat J."/>
        </authorList>
    </citation>
    <scope>NUCLEOTIDE SEQUENCE [LARGE SCALE GENOMIC DNA]</scope>
    <source>
        <strain evidence="1 2">CCUG 48205</strain>
    </source>
</reference>
<gene>
    <name evidence="1" type="ORF">CDN99_24650</name>
</gene>
<proteinExistence type="predicted"/>
<dbReference type="AlphaFoldDB" id="A0A246IV38"/>
<accession>A0A246IV38</accession>
<comment type="caution">
    <text evidence="1">The sequence shown here is derived from an EMBL/GenBank/DDBJ whole genome shotgun (WGS) entry which is preliminary data.</text>
</comment>
<dbReference type="Proteomes" id="UP000197468">
    <property type="component" value="Unassembled WGS sequence"/>
</dbReference>